<name>A0A382F2W5_9ZZZZ</name>
<proteinExistence type="predicted"/>
<gene>
    <name evidence="2" type="ORF">METZ01_LOCUS210190</name>
</gene>
<evidence type="ECO:0000313" key="2">
    <source>
        <dbReference type="EMBL" id="SVB57336.1"/>
    </source>
</evidence>
<feature type="region of interest" description="Disordered" evidence="1">
    <location>
        <begin position="1"/>
        <end position="26"/>
    </location>
</feature>
<dbReference type="EMBL" id="UINC01047718">
    <property type="protein sequence ID" value="SVB57336.1"/>
    <property type="molecule type" value="Genomic_DNA"/>
</dbReference>
<evidence type="ECO:0000256" key="1">
    <source>
        <dbReference type="SAM" id="MobiDB-lite"/>
    </source>
</evidence>
<sequence length="26" mass="2982">MEKLEKEKVLRGGETGKRDPLLVENL</sequence>
<organism evidence="2">
    <name type="scientific">marine metagenome</name>
    <dbReference type="NCBI Taxonomy" id="408172"/>
    <lineage>
        <taxon>unclassified sequences</taxon>
        <taxon>metagenomes</taxon>
        <taxon>ecological metagenomes</taxon>
    </lineage>
</organism>
<reference evidence="2" key="1">
    <citation type="submission" date="2018-05" db="EMBL/GenBank/DDBJ databases">
        <authorList>
            <person name="Lanie J.A."/>
            <person name="Ng W.-L."/>
            <person name="Kazmierczak K.M."/>
            <person name="Andrzejewski T.M."/>
            <person name="Davidsen T.M."/>
            <person name="Wayne K.J."/>
            <person name="Tettelin H."/>
            <person name="Glass J.I."/>
            <person name="Rusch D."/>
            <person name="Podicherti R."/>
            <person name="Tsui H.-C.T."/>
            <person name="Winkler M.E."/>
        </authorList>
    </citation>
    <scope>NUCLEOTIDE SEQUENCE</scope>
</reference>
<protein>
    <submittedName>
        <fullName evidence="2">Uncharacterized protein</fullName>
    </submittedName>
</protein>
<dbReference type="AlphaFoldDB" id="A0A382F2W5"/>
<accession>A0A382F2W5</accession>